<name>A0A815V0X1_9BILA</name>
<protein>
    <recommendedName>
        <fullName evidence="1">Reverse transcriptase domain-containing protein</fullName>
    </recommendedName>
</protein>
<evidence type="ECO:0000259" key="1">
    <source>
        <dbReference type="PROSITE" id="PS50878"/>
    </source>
</evidence>
<dbReference type="PANTHER" id="PTHR19446">
    <property type="entry name" value="REVERSE TRANSCRIPTASES"/>
    <property type="match status" value="1"/>
</dbReference>
<feature type="domain" description="Reverse transcriptase" evidence="1">
    <location>
        <begin position="87"/>
        <end position="339"/>
    </location>
</feature>
<dbReference type="InterPro" id="IPR000477">
    <property type="entry name" value="RT_dom"/>
</dbReference>
<dbReference type="Proteomes" id="UP000681722">
    <property type="component" value="Unassembled WGS sequence"/>
</dbReference>
<dbReference type="PROSITE" id="PS50878">
    <property type="entry name" value="RT_POL"/>
    <property type="match status" value="1"/>
</dbReference>
<dbReference type="Pfam" id="PF00078">
    <property type="entry name" value="RVT_1"/>
    <property type="match status" value="1"/>
</dbReference>
<evidence type="ECO:0000313" key="2">
    <source>
        <dbReference type="EMBL" id="CAF1524640.1"/>
    </source>
</evidence>
<reference evidence="2" key="1">
    <citation type="submission" date="2021-02" db="EMBL/GenBank/DDBJ databases">
        <authorList>
            <person name="Nowell W R."/>
        </authorList>
    </citation>
    <scope>NUCLEOTIDE SEQUENCE</scope>
</reference>
<comment type="caution">
    <text evidence="2">The sequence shown here is derived from an EMBL/GenBank/DDBJ whole genome shotgun (WGS) entry which is preliminary data.</text>
</comment>
<keyword evidence="4" id="KW-1185">Reference proteome</keyword>
<dbReference type="EMBL" id="CAJOBC010089741">
    <property type="protein sequence ID" value="CAF4383649.1"/>
    <property type="molecule type" value="Genomic_DNA"/>
</dbReference>
<dbReference type="OrthoDB" id="10044729at2759"/>
<evidence type="ECO:0000313" key="4">
    <source>
        <dbReference type="Proteomes" id="UP000663829"/>
    </source>
</evidence>
<dbReference type="Proteomes" id="UP000663829">
    <property type="component" value="Unassembled WGS sequence"/>
</dbReference>
<dbReference type="AlphaFoldDB" id="A0A815V0X1"/>
<gene>
    <name evidence="2" type="ORF">GPM918_LOCUS37716</name>
    <name evidence="3" type="ORF">SRO942_LOCUS38492</name>
</gene>
<evidence type="ECO:0000313" key="3">
    <source>
        <dbReference type="EMBL" id="CAF4383649.1"/>
    </source>
</evidence>
<proteinExistence type="predicted"/>
<organism evidence="2 4">
    <name type="scientific">Didymodactylos carnosus</name>
    <dbReference type="NCBI Taxonomy" id="1234261"/>
    <lineage>
        <taxon>Eukaryota</taxon>
        <taxon>Metazoa</taxon>
        <taxon>Spiralia</taxon>
        <taxon>Gnathifera</taxon>
        <taxon>Rotifera</taxon>
        <taxon>Eurotatoria</taxon>
        <taxon>Bdelloidea</taxon>
        <taxon>Philodinida</taxon>
        <taxon>Philodinidae</taxon>
        <taxon>Didymodactylos</taxon>
    </lineage>
</organism>
<accession>A0A815V0X1</accession>
<dbReference type="EMBL" id="CAJNOQ010024180">
    <property type="protein sequence ID" value="CAF1524640.1"/>
    <property type="molecule type" value="Genomic_DNA"/>
</dbReference>
<sequence length="365" mass="42532">MVDMVADYYESLYKEPVVMRLHSYVDSPLVEWDHVLDTIPTVTYPELIKSLSKKKKKRSCDIHGLSPYMLSQMPRNYWHIFVRLYNHSFTTCFMPKKFKEVRMILLAKKNAVCAPDETRPISLLDSFMKVQERLFLDRFLQVLKDKGILPDTQSGFRANHRLQTRVLLLIEQISSYMSNSSPVATVFVDFKSVFDQLWFLGCLGKLPRMGIPKSYVNWVRAWLINRKGTIEIFGKRSRWFVILRGGPQGSSLTPTLFITYHSDMGDFIPMAMSFFFADDLAAVVAGQIGIRFTDQCTDLERRLHSFFERLEFPNPMPELKCGNETIGWVAIFKYLGYWITTKLGWWNIIGKIRLSVRQQTVGDYH</sequence>